<comment type="caution">
    <text evidence="2">The sequence shown here is derived from an EMBL/GenBank/DDBJ whole genome shotgun (WGS) entry which is preliminary data.</text>
</comment>
<dbReference type="EMBL" id="JARBHB010000002">
    <property type="protein sequence ID" value="KAJ8893426.1"/>
    <property type="molecule type" value="Genomic_DNA"/>
</dbReference>
<feature type="domain" description="MADF" evidence="1">
    <location>
        <begin position="10"/>
        <end position="82"/>
    </location>
</feature>
<dbReference type="PANTHER" id="PTHR21505:SF12">
    <property type="entry name" value="MADF DOMAIN-CONTAINING PROTEIN-RELATED"/>
    <property type="match status" value="1"/>
</dbReference>
<proteinExistence type="predicted"/>
<dbReference type="PANTHER" id="PTHR21505">
    <property type="entry name" value="MADF DOMAIN-CONTAINING PROTEIN-RELATED"/>
    <property type="match status" value="1"/>
</dbReference>
<dbReference type="PROSITE" id="PS51029">
    <property type="entry name" value="MADF"/>
    <property type="match status" value="1"/>
</dbReference>
<gene>
    <name evidence="2" type="ORF">PR048_006019</name>
</gene>
<reference evidence="2 3" key="1">
    <citation type="submission" date="2023-02" db="EMBL/GenBank/DDBJ databases">
        <title>LHISI_Scaffold_Assembly.</title>
        <authorList>
            <person name="Stuart O.P."/>
            <person name="Cleave R."/>
            <person name="Magrath M.J.L."/>
            <person name="Mikheyev A.S."/>
        </authorList>
    </citation>
    <scope>NUCLEOTIDE SEQUENCE [LARGE SCALE GENOMIC DNA]</scope>
    <source>
        <strain evidence="2">Daus_M_001</strain>
        <tissue evidence="2">Leg muscle</tissue>
    </source>
</reference>
<accession>A0ABQ9I9V0</accession>
<name>A0ABQ9I9V0_9NEOP</name>
<dbReference type="Pfam" id="PF10545">
    <property type="entry name" value="MADF_DNA_bdg"/>
    <property type="match status" value="1"/>
</dbReference>
<organism evidence="2 3">
    <name type="scientific">Dryococelus australis</name>
    <dbReference type="NCBI Taxonomy" id="614101"/>
    <lineage>
        <taxon>Eukaryota</taxon>
        <taxon>Metazoa</taxon>
        <taxon>Ecdysozoa</taxon>
        <taxon>Arthropoda</taxon>
        <taxon>Hexapoda</taxon>
        <taxon>Insecta</taxon>
        <taxon>Pterygota</taxon>
        <taxon>Neoptera</taxon>
        <taxon>Polyneoptera</taxon>
        <taxon>Phasmatodea</taxon>
        <taxon>Verophasmatodea</taxon>
        <taxon>Anareolatae</taxon>
        <taxon>Phasmatidae</taxon>
        <taxon>Eurycanthinae</taxon>
        <taxon>Dryococelus</taxon>
    </lineage>
</organism>
<keyword evidence="3" id="KW-1185">Reference proteome</keyword>
<evidence type="ECO:0000259" key="1">
    <source>
        <dbReference type="PROSITE" id="PS51029"/>
    </source>
</evidence>
<sequence>MEWSNEKCVALIHEYEKYPTLWNPKHATYYNRNKKHDAWVDVVNVIGFPVEEAKKKKMESLLRSYRRERAKAKSSMGAGKGM</sequence>
<evidence type="ECO:0000313" key="3">
    <source>
        <dbReference type="Proteomes" id="UP001159363"/>
    </source>
</evidence>
<dbReference type="Proteomes" id="UP001159363">
    <property type="component" value="Chromosome 2"/>
</dbReference>
<dbReference type="InterPro" id="IPR006578">
    <property type="entry name" value="MADF-dom"/>
</dbReference>
<evidence type="ECO:0000313" key="2">
    <source>
        <dbReference type="EMBL" id="KAJ8893426.1"/>
    </source>
</evidence>
<protein>
    <recommendedName>
        <fullName evidence="1">MADF domain-containing protein</fullName>
    </recommendedName>
</protein>